<organism evidence="14 15">
    <name type="scientific">Candidatus Fonsibacter lacus</name>
    <dbReference type="NCBI Taxonomy" id="2576439"/>
    <lineage>
        <taxon>Bacteria</taxon>
        <taxon>Pseudomonadati</taxon>
        <taxon>Pseudomonadota</taxon>
        <taxon>Alphaproteobacteria</taxon>
        <taxon>Candidatus Pelagibacterales</taxon>
        <taxon>Candidatus Pelagibacterales incertae sedis</taxon>
        <taxon>Candidatus Fonsibacter</taxon>
    </lineage>
</organism>
<feature type="domain" description="Malate synthase N-terminal" evidence="10">
    <location>
        <begin position="9"/>
        <end position="68"/>
    </location>
</feature>
<comment type="similarity">
    <text evidence="1 8">Belongs to the malate synthase family.</text>
</comment>
<name>A0A845SDH5_9PROT</name>
<evidence type="ECO:0000259" key="10">
    <source>
        <dbReference type="Pfam" id="PF20656"/>
    </source>
</evidence>
<feature type="active site" description="Proton acceptor" evidence="7">
    <location>
        <position position="164"/>
    </location>
</feature>
<dbReference type="InterPro" id="IPR048355">
    <property type="entry name" value="MS_C"/>
</dbReference>
<comment type="pathway">
    <text evidence="8">Carbohydrate metabolism; glyoxylate cycle; (S)-malate from isocitrate: step 2/2.</text>
</comment>
<evidence type="ECO:0000256" key="8">
    <source>
        <dbReference type="RuleBase" id="RU000555"/>
    </source>
</evidence>
<dbReference type="PIRSF" id="PIRSF001363">
    <property type="entry name" value="Malate_synth"/>
    <property type="match status" value="1"/>
</dbReference>
<reference evidence="14 15" key="1">
    <citation type="submission" date="2018-10" db="EMBL/GenBank/DDBJ databases">
        <title>Iterative Subtractive Binning of Freshwater Chronoseries Metagenomes Recovers Nearly Complete Genomes from over Four Hundred Novel Species.</title>
        <authorList>
            <person name="Rodriguez-R L.M."/>
            <person name="Tsementzi D."/>
            <person name="Luo C."/>
            <person name="Konstantinidis K.T."/>
        </authorList>
    </citation>
    <scope>NUCLEOTIDE SEQUENCE [LARGE SCALE GENOMIC DNA]</scope>
    <source>
        <strain evidence="14">WB7_2B_003</strain>
        <strain evidence="12">WB7_6_001</strain>
        <strain evidence="13">WB8_2A_004</strain>
    </source>
</reference>
<dbReference type="EMBL" id="RGET01000015">
    <property type="protein sequence ID" value="NBN87819.1"/>
    <property type="molecule type" value="Genomic_DNA"/>
</dbReference>
<proteinExistence type="inferred from homology"/>
<accession>A0A845SDH5</accession>
<evidence type="ECO:0000313" key="12">
    <source>
        <dbReference type="EMBL" id="NBN87819.1"/>
    </source>
</evidence>
<protein>
    <recommendedName>
        <fullName evidence="2 8">Malate synthase</fullName>
        <ecNumber evidence="2 8">2.3.3.9</ecNumber>
    </recommendedName>
</protein>
<evidence type="ECO:0000313" key="15">
    <source>
        <dbReference type="Proteomes" id="UP000572953"/>
    </source>
</evidence>
<dbReference type="Gene3D" id="3.20.20.360">
    <property type="entry name" value="Malate synthase, domain 3"/>
    <property type="match status" value="1"/>
</dbReference>
<dbReference type="UniPathway" id="UPA00703">
    <property type="reaction ID" value="UER00720"/>
</dbReference>
<dbReference type="Proteomes" id="UP000713222">
    <property type="component" value="Unassembled WGS sequence"/>
</dbReference>
<comment type="catalytic activity">
    <reaction evidence="6 8">
        <text>glyoxylate + acetyl-CoA + H2O = (S)-malate + CoA + H(+)</text>
        <dbReference type="Rhea" id="RHEA:18181"/>
        <dbReference type="ChEBI" id="CHEBI:15377"/>
        <dbReference type="ChEBI" id="CHEBI:15378"/>
        <dbReference type="ChEBI" id="CHEBI:15589"/>
        <dbReference type="ChEBI" id="CHEBI:36655"/>
        <dbReference type="ChEBI" id="CHEBI:57287"/>
        <dbReference type="ChEBI" id="CHEBI:57288"/>
        <dbReference type="EC" id="2.3.3.9"/>
    </reaction>
</comment>
<dbReference type="GO" id="GO:0006097">
    <property type="term" value="P:glyoxylate cycle"/>
    <property type="evidence" value="ECO:0007669"/>
    <property type="project" value="UniProtKB-UniPathway"/>
</dbReference>
<evidence type="ECO:0000256" key="1">
    <source>
        <dbReference type="ARBA" id="ARBA00006394"/>
    </source>
</evidence>
<feature type="domain" description="Malate synthase TIM barrel" evidence="9">
    <location>
        <begin position="160"/>
        <end position="403"/>
    </location>
</feature>
<dbReference type="GO" id="GO:0005737">
    <property type="term" value="C:cytoplasm"/>
    <property type="evidence" value="ECO:0007669"/>
    <property type="project" value="TreeGrafter"/>
</dbReference>
<dbReference type="InterPro" id="IPR011076">
    <property type="entry name" value="Malate_synth_sf"/>
</dbReference>
<dbReference type="EMBL" id="RGGN01000012">
    <property type="protein sequence ID" value="NCU62615.1"/>
    <property type="molecule type" value="Genomic_DNA"/>
</dbReference>
<dbReference type="InterPro" id="IPR048356">
    <property type="entry name" value="MS_N"/>
</dbReference>
<dbReference type="PANTHER" id="PTHR42902:SF1">
    <property type="entry name" value="MALATE SYNTHASE 1-RELATED"/>
    <property type="match status" value="1"/>
</dbReference>
<keyword evidence="14" id="KW-0012">Acyltransferase</keyword>
<sequence>MKSFPKNTTITGKISKEFEEILTLDCLEFVADLHRKFNSRRLELLKRRQEIQKKIDGGWRPNFLDETKSIREKDWKILGVPKDLQDRRVEITGPTNQKMIINALNSGASCFMADLEDSATPAWNNVIEGQINLKNAINKKINFTDKATGKEYKLNEKHAVLIVRPRGWHLDEAHFLVDNEKCSGGIFDFAIYFYHNAKQLLQNGTGPYFYLPKMESHLEARLWNDVFTEAQKKLGIKHGTIKATVLIETILASFEMDEILFELKDHIVGLNCGRWDYIFSYIKKFKNFKDFLLPDRSIVKMTSHFLRSYSLLLIKTCHRRGAHAMGGMAAQIPIKDNETLNQKAMDAVKQDKLREANDGHDGTWVAHPGLVKIAKDVFDEKMPQANQINKVPSNINIEAKDLLLAEKGDITEEGLRKNISVGIQYLAAWLGGNGCVPLYNLMEDAATAEISRAQVWQWNKHQCKTIDGKTIDPAYVKKIVKEEMVQIKKEVGELKFEKGNYERAAKMFEEMSIANQFEDFLTVPAYNEIIRSEAR</sequence>
<dbReference type="InterPro" id="IPR044856">
    <property type="entry name" value="Malate_synth_C_sf"/>
</dbReference>
<dbReference type="Gene3D" id="1.20.1220.12">
    <property type="entry name" value="Malate synthase, domain III"/>
    <property type="match status" value="1"/>
</dbReference>
<dbReference type="Pfam" id="PF01274">
    <property type="entry name" value="MS_TIM-barrel"/>
    <property type="match status" value="1"/>
</dbReference>
<gene>
    <name evidence="14" type="primary">aceB</name>
    <name evidence="12" type="ORF">EBV32_01845</name>
    <name evidence="14" type="ORF">EBV78_00740</name>
    <name evidence="13" type="ORF">EBX74_01025</name>
</gene>
<evidence type="ECO:0000259" key="9">
    <source>
        <dbReference type="Pfam" id="PF01274"/>
    </source>
</evidence>
<dbReference type="InterPro" id="IPR006252">
    <property type="entry name" value="Malate_synthA"/>
</dbReference>
<dbReference type="GO" id="GO:0004474">
    <property type="term" value="F:malate synthase activity"/>
    <property type="evidence" value="ECO:0007669"/>
    <property type="project" value="UniProtKB-EC"/>
</dbReference>
<feature type="domain" description="Malate synthase C-terminal" evidence="11">
    <location>
        <begin position="410"/>
        <end position="529"/>
    </location>
</feature>
<keyword evidence="5 8" id="KW-0808">Transferase</keyword>
<dbReference type="PROSITE" id="PS00510">
    <property type="entry name" value="MALATE_SYNTHASE"/>
    <property type="match status" value="1"/>
</dbReference>
<dbReference type="CDD" id="cd00727">
    <property type="entry name" value="malate_synt_A"/>
    <property type="match status" value="1"/>
</dbReference>
<dbReference type="AlphaFoldDB" id="A0A845SDH5"/>
<evidence type="ECO:0000259" key="11">
    <source>
        <dbReference type="Pfam" id="PF20659"/>
    </source>
</evidence>
<dbReference type="SUPFAM" id="SSF51645">
    <property type="entry name" value="Malate synthase G"/>
    <property type="match status" value="1"/>
</dbReference>
<dbReference type="FunFam" id="3.20.20.360:FF:000001">
    <property type="entry name" value="Malate synthase"/>
    <property type="match status" value="1"/>
</dbReference>
<dbReference type="InterPro" id="IPR046363">
    <property type="entry name" value="MS_N_TIM-barrel_dom"/>
</dbReference>
<evidence type="ECO:0000313" key="14">
    <source>
        <dbReference type="EMBL" id="NCU62615.1"/>
    </source>
</evidence>
<dbReference type="Pfam" id="PF20659">
    <property type="entry name" value="MS_C"/>
    <property type="match status" value="1"/>
</dbReference>
<comment type="caution">
    <text evidence="14">The sequence shown here is derived from an EMBL/GenBank/DDBJ whole genome shotgun (WGS) entry which is preliminary data.</text>
</comment>
<dbReference type="EC" id="2.3.3.9" evidence="2 8"/>
<dbReference type="GO" id="GO:0006099">
    <property type="term" value="P:tricarboxylic acid cycle"/>
    <property type="evidence" value="ECO:0007669"/>
    <property type="project" value="UniProtKB-KW"/>
</dbReference>
<evidence type="ECO:0000256" key="6">
    <source>
        <dbReference type="ARBA" id="ARBA00047918"/>
    </source>
</evidence>
<evidence type="ECO:0000256" key="7">
    <source>
        <dbReference type="PIRSR" id="PIRSR001363-1"/>
    </source>
</evidence>
<evidence type="ECO:0000256" key="4">
    <source>
        <dbReference type="ARBA" id="ARBA00022532"/>
    </source>
</evidence>
<dbReference type="InterPro" id="IPR001465">
    <property type="entry name" value="Malate_synthase_TIM"/>
</dbReference>
<dbReference type="NCBIfam" id="TIGR01344">
    <property type="entry name" value="malate_syn_A"/>
    <property type="match status" value="1"/>
</dbReference>
<dbReference type="InterPro" id="IPR019830">
    <property type="entry name" value="Malate_synthase_CS"/>
</dbReference>
<evidence type="ECO:0000256" key="2">
    <source>
        <dbReference type="ARBA" id="ARBA00012636"/>
    </source>
</evidence>
<evidence type="ECO:0000256" key="3">
    <source>
        <dbReference type="ARBA" id="ARBA00022435"/>
    </source>
</evidence>
<keyword evidence="3 8" id="KW-0329">Glyoxylate bypass</keyword>
<dbReference type="EMBL" id="RGOB01000014">
    <property type="protein sequence ID" value="NCU52882.1"/>
    <property type="molecule type" value="Genomic_DNA"/>
</dbReference>
<keyword evidence="4 8" id="KW-0816">Tricarboxylic acid cycle</keyword>
<dbReference type="FunFam" id="1.20.1220.12:FF:000001">
    <property type="entry name" value="Malate synthase"/>
    <property type="match status" value="1"/>
</dbReference>
<evidence type="ECO:0000256" key="5">
    <source>
        <dbReference type="ARBA" id="ARBA00022679"/>
    </source>
</evidence>
<feature type="active site" description="Proton donor" evidence="7">
    <location>
        <position position="444"/>
    </location>
</feature>
<evidence type="ECO:0000313" key="13">
    <source>
        <dbReference type="EMBL" id="NCU52882.1"/>
    </source>
</evidence>
<dbReference type="Proteomes" id="UP000572953">
    <property type="component" value="Unassembled WGS sequence"/>
</dbReference>
<dbReference type="PANTHER" id="PTHR42902">
    <property type="entry name" value="MALATE SYNTHASE"/>
    <property type="match status" value="1"/>
</dbReference>
<dbReference type="Proteomes" id="UP000747791">
    <property type="component" value="Unassembled WGS sequence"/>
</dbReference>
<dbReference type="Pfam" id="PF20656">
    <property type="entry name" value="MS_N"/>
    <property type="match status" value="1"/>
</dbReference>